<dbReference type="PANTHER" id="PTHR43788:SF8">
    <property type="entry name" value="DNA-BINDING PROTEIN SMUBP-2"/>
    <property type="match status" value="1"/>
</dbReference>
<reference evidence="8" key="1">
    <citation type="submission" date="2020-10" db="EMBL/GenBank/DDBJ databases">
        <authorList>
            <person name="Gilroy R."/>
        </authorList>
    </citation>
    <scope>NUCLEOTIDE SEQUENCE</scope>
    <source>
        <strain evidence="8">10406</strain>
    </source>
</reference>
<evidence type="ECO:0000256" key="3">
    <source>
        <dbReference type="ARBA" id="ARBA00022801"/>
    </source>
</evidence>
<reference evidence="8" key="2">
    <citation type="journal article" date="2021" name="PeerJ">
        <title>Extensive microbial diversity within the chicken gut microbiome revealed by metagenomics and culture.</title>
        <authorList>
            <person name="Gilroy R."/>
            <person name="Ravi A."/>
            <person name="Getino M."/>
            <person name="Pursley I."/>
            <person name="Horton D.L."/>
            <person name="Alikhan N.F."/>
            <person name="Baker D."/>
            <person name="Gharbi K."/>
            <person name="Hall N."/>
            <person name="Watson M."/>
            <person name="Adriaenssens E.M."/>
            <person name="Foster-Nyarko E."/>
            <person name="Jarju S."/>
            <person name="Secka A."/>
            <person name="Antonio M."/>
            <person name="Oren A."/>
            <person name="Chaudhuri R.R."/>
            <person name="La Ragione R."/>
            <person name="Hildebrand F."/>
            <person name="Pallen M.J."/>
        </authorList>
    </citation>
    <scope>NUCLEOTIDE SEQUENCE</scope>
    <source>
        <strain evidence="8">10406</strain>
    </source>
</reference>
<dbReference type="GO" id="GO:0016787">
    <property type="term" value="F:hydrolase activity"/>
    <property type="evidence" value="ECO:0007669"/>
    <property type="project" value="UniProtKB-KW"/>
</dbReference>
<comment type="caution">
    <text evidence="8">The sequence shown here is derived from an EMBL/GenBank/DDBJ whole genome shotgun (WGS) entry which is preliminary data.</text>
</comment>
<dbReference type="Gene3D" id="3.40.50.300">
    <property type="entry name" value="P-loop containing nucleotide triphosphate hydrolases"/>
    <property type="match status" value="3"/>
</dbReference>
<evidence type="ECO:0000313" key="8">
    <source>
        <dbReference type="EMBL" id="HIU98667.1"/>
    </source>
</evidence>
<evidence type="ECO:0000256" key="2">
    <source>
        <dbReference type="ARBA" id="ARBA00022741"/>
    </source>
</evidence>
<keyword evidence="2" id="KW-0547">Nucleotide-binding</keyword>
<dbReference type="InterPro" id="IPR041677">
    <property type="entry name" value="DNA2/NAM7_AAA_11"/>
</dbReference>
<evidence type="ECO:0000259" key="7">
    <source>
        <dbReference type="Pfam" id="PF13087"/>
    </source>
</evidence>
<dbReference type="Pfam" id="PF13195">
    <property type="entry name" value="DUF4011"/>
    <property type="match status" value="1"/>
</dbReference>
<name>A0A9D1N9X7_9FIRM</name>
<dbReference type="InterPro" id="IPR025103">
    <property type="entry name" value="DUF4011"/>
</dbReference>
<organism evidence="8 9">
    <name type="scientific">Candidatus Limadaptatus stercoripullorum</name>
    <dbReference type="NCBI Taxonomy" id="2840846"/>
    <lineage>
        <taxon>Bacteria</taxon>
        <taxon>Bacillati</taxon>
        <taxon>Bacillota</taxon>
        <taxon>Clostridia</taxon>
        <taxon>Eubacteriales</taxon>
        <taxon>Candidatus Limadaptatus</taxon>
    </lineage>
</organism>
<keyword evidence="3" id="KW-0378">Hydrolase</keyword>
<dbReference type="Proteomes" id="UP000886857">
    <property type="component" value="Unassembled WGS sequence"/>
</dbReference>
<keyword evidence="4" id="KW-0347">Helicase</keyword>
<dbReference type="InterPro" id="IPR041679">
    <property type="entry name" value="DNA2/NAM7-like_C"/>
</dbReference>
<dbReference type="GO" id="GO:0043139">
    <property type="term" value="F:5'-3' DNA helicase activity"/>
    <property type="evidence" value="ECO:0007669"/>
    <property type="project" value="TreeGrafter"/>
</dbReference>
<evidence type="ECO:0000259" key="6">
    <source>
        <dbReference type="Pfam" id="PF13086"/>
    </source>
</evidence>
<evidence type="ECO:0000256" key="4">
    <source>
        <dbReference type="ARBA" id="ARBA00022806"/>
    </source>
</evidence>
<keyword evidence="5" id="KW-0067">ATP-binding</keyword>
<dbReference type="EMBL" id="DVOE01000034">
    <property type="protein sequence ID" value="HIU98667.1"/>
    <property type="molecule type" value="Genomic_DNA"/>
</dbReference>
<feature type="domain" description="DNA2/NAM7 helicase helicase" evidence="6">
    <location>
        <begin position="1111"/>
        <end position="1154"/>
    </location>
</feature>
<sequence length="1525" mass="165168">MNLDDHISELLHLDDIGSNKLMDLGASGSTYYIVRCGGHPESSLAEGVMRVMLSRRGKGATTALTGSSAAEGEEQSLSGGNNFDWNCATGSDLARVKDSAKLHRFIDNAYREINLKGNNPVYLTVGAIEWKVAAAGGAQTVVTPLLVFPIRLVRRDAVSPVTVEFVEDDAYFNPCLYHRLRRDRGAELAEAFPLPGGSAASADEPIDMSAFRPSRDEYDFSYFDRVEEFAESLTRDADENTVFRFRRNTVAIVTYNHGEMCMYFDIRRNLATIEHHPLVERVFERGSAPPSAPAKSLPDLVLPADSVQEGIIARILDGESMIIKGPPGTGKTLTIANLVAALMGEGKKVLFASKKLSALGEVHAKLPDNLRKFALLLEGETEKQAASVNRAEITKALRAVVDARREYSLPLSAEGERMSAESDEQAAFGLLRDYHKFMFETKYAIGMTGYEILDESMKRAGLPCVGFTRSRALLGVTADEFAAARRAASEADQKFDALTGGGSHAADKCPWYGIREGVLAEEALADYSDIACDAENALAAADGVAARLPGADGVSMFALREVFAGETDKKTVAAVAEAAKAERTKKSGVLTAVVRAHKKYSDAAAASDDAFVFKGGDAGGLATALAGCGLPGEAPVSVLKDIALHPALFGGASGDGLTDAELDLLIGKTELLRANAEAEAKETEAIRKAFSEQAEQELASLPAARMKALAEYAESGREKPRFTDFAARSAFKKLAAASYVKGVTFPEIAAAANAYNARERLRGERVGLVNRLNQSFGRALNEDETRCLTSVLDYILLSGGDGGALVRGTVASRGTLLAALSAFAEAPFGADLGGLSAALARERGKDALFAALKKFGETYPSVAVTDREDAPATGAAVRAVAEICAAEDLSSMSGEEIAELLGSLRDERAAAAIDSLKIKAERFGKRHFAGVYTRLPLERTTPRDWRIFLSEAESRSVLGAALGYAALKKTRPCGADMQAFFRPFEETGRRPGSFGDIFARSFFRALASALLASLGRERNGCYDQVKTALGAFGDAERRLAAASALRIEQRCMQRIDPRDPDLAFVYSDRGRSSDAAVRKLFKEHPSAMLKLIRCFILSPSSVSLLFRPEEYSTFDVVIVDEASQLEPVTLLPLLFRAKQCVLVGDEHQMPPITHFRAKNTASRDDGDYDPDISALSLALVNERFAVTELVCHYRSATESLIKYSQKRFYPNMRTFPAAVPKIAGELGLRSVYVEGGVFEGSRNEREAKAVVDCLRAHFDRYYDEKTGRLAESVGVVVFNEKQLEFITSLVERDGKLSSAVSRARAADGDVPDKTVFFKTILTVQGQEAAHLILGLTYGRNMAGGAVSSFGDLNSNRHGRCVFNVAVTRAQKSVTLVHSLHSWEITNDNLSFIKDYIRLVEDFAADERGVQFVSAPPRDGFVSSVARALAEAGVPEHRIVQGYGVTEGSVRIPIAVLSEDGRSAVLGIMCEMALGRKYNYIDYNVRYHDILAARGWRLRRLGIQEWFDDGEGVIGALTALINETTD</sequence>
<protein>
    <submittedName>
        <fullName evidence="8">DUF4011 domain-containing protein</fullName>
    </submittedName>
</protein>
<dbReference type="InterPro" id="IPR027417">
    <property type="entry name" value="P-loop_NTPase"/>
</dbReference>
<dbReference type="InterPro" id="IPR050534">
    <property type="entry name" value="Coronavir_polyprotein_1ab"/>
</dbReference>
<comment type="similarity">
    <text evidence="1">Belongs to the DNA2/NAM7 helicase family.</text>
</comment>
<gene>
    <name evidence="8" type="ORF">IAC73_02345</name>
</gene>
<proteinExistence type="inferred from homology"/>
<accession>A0A9D1N9X7</accession>
<dbReference type="GO" id="GO:0005524">
    <property type="term" value="F:ATP binding"/>
    <property type="evidence" value="ECO:0007669"/>
    <property type="project" value="UniProtKB-KW"/>
</dbReference>
<dbReference type="Pfam" id="PF13086">
    <property type="entry name" value="AAA_11"/>
    <property type="match status" value="1"/>
</dbReference>
<dbReference type="Pfam" id="PF13087">
    <property type="entry name" value="AAA_12"/>
    <property type="match status" value="1"/>
</dbReference>
<dbReference type="SUPFAM" id="SSF52540">
    <property type="entry name" value="P-loop containing nucleoside triphosphate hydrolases"/>
    <property type="match status" value="1"/>
</dbReference>
<dbReference type="PANTHER" id="PTHR43788">
    <property type="entry name" value="DNA2/NAM7 HELICASE FAMILY MEMBER"/>
    <property type="match status" value="1"/>
</dbReference>
<feature type="domain" description="DNA2/NAM7 helicase-like C-terminal" evidence="7">
    <location>
        <begin position="1241"/>
        <end position="1376"/>
    </location>
</feature>
<evidence type="ECO:0000256" key="5">
    <source>
        <dbReference type="ARBA" id="ARBA00022840"/>
    </source>
</evidence>
<evidence type="ECO:0000256" key="1">
    <source>
        <dbReference type="ARBA" id="ARBA00007913"/>
    </source>
</evidence>
<evidence type="ECO:0000313" key="9">
    <source>
        <dbReference type="Proteomes" id="UP000886857"/>
    </source>
</evidence>